<evidence type="ECO:0000256" key="1">
    <source>
        <dbReference type="SAM" id="MobiDB-lite"/>
    </source>
</evidence>
<accession>A0ABN2W1N9</accession>
<feature type="transmembrane region" description="Helical" evidence="2">
    <location>
        <begin position="20"/>
        <end position="37"/>
    </location>
</feature>
<gene>
    <name evidence="3" type="ORF">GCM10009801_32310</name>
</gene>
<sequence length="94" mass="9141">MAHVNIGGGRRRVLGPARGIALALGIIAATWGLLLWLDTDNSSSDECRTTGPVAHSCEDEPPGGSGGIGEDAGIGDGATDGGLTTGGTTGGSLP</sequence>
<evidence type="ECO:0000256" key="2">
    <source>
        <dbReference type="SAM" id="Phobius"/>
    </source>
</evidence>
<organism evidence="3 4">
    <name type="scientific">Streptomyces albiaxialis</name>
    <dbReference type="NCBI Taxonomy" id="329523"/>
    <lineage>
        <taxon>Bacteria</taxon>
        <taxon>Bacillati</taxon>
        <taxon>Actinomycetota</taxon>
        <taxon>Actinomycetes</taxon>
        <taxon>Kitasatosporales</taxon>
        <taxon>Streptomycetaceae</taxon>
        <taxon>Streptomyces</taxon>
    </lineage>
</organism>
<name>A0ABN2W1N9_9ACTN</name>
<dbReference type="EMBL" id="BAAAPE010000007">
    <property type="protein sequence ID" value="GAA2076659.1"/>
    <property type="molecule type" value="Genomic_DNA"/>
</dbReference>
<keyword evidence="4" id="KW-1185">Reference proteome</keyword>
<feature type="compositionally biased region" description="Gly residues" evidence="1">
    <location>
        <begin position="63"/>
        <end position="94"/>
    </location>
</feature>
<keyword evidence="2" id="KW-0812">Transmembrane</keyword>
<dbReference type="Proteomes" id="UP001500016">
    <property type="component" value="Unassembled WGS sequence"/>
</dbReference>
<evidence type="ECO:0000313" key="4">
    <source>
        <dbReference type="Proteomes" id="UP001500016"/>
    </source>
</evidence>
<reference evidence="3 4" key="1">
    <citation type="journal article" date="2019" name="Int. J. Syst. Evol. Microbiol.">
        <title>The Global Catalogue of Microorganisms (GCM) 10K type strain sequencing project: providing services to taxonomists for standard genome sequencing and annotation.</title>
        <authorList>
            <consortium name="The Broad Institute Genomics Platform"/>
            <consortium name="The Broad Institute Genome Sequencing Center for Infectious Disease"/>
            <person name="Wu L."/>
            <person name="Ma J."/>
        </authorList>
    </citation>
    <scope>NUCLEOTIDE SEQUENCE [LARGE SCALE GENOMIC DNA]</scope>
    <source>
        <strain evidence="3 4">JCM 15478</strain>
    </source>
</reference>
<dbReference type="RefSeq" id="WP_344528428.1">
    <property type="nucleotide sequence ID" value="NZ_BAAAPE010000007.1"/>
</dbReference>
<evidence type="ECO:0000313" key="3">
    <source>
        <dbReference type="EMBL" id="GAA2076659.1"/>
    </source>
</evidence>
<protein>
    <submittedName>
        <fullName evidence="3">Uncharacterized protein</fullName>
    </submittedName>
</protein>
<keyword evidence="2" id="KW-0472">Membrane</keyword>
<keyword evidence="2" id="KW-1133">Transmembrane helix</keyword>
<feature type="region of interest" description="Disordered" evidence="1">
    <location>
        <begin position="42"/>
        <end position="94"/>
    </location>
</feature>
<proteinExistence type="predicted"/>
<comment type="caution">
    <text evidence="3">The sequence shown here is derived from an EMBL/GenBank/DDBJ whole genome shotgun (WGS) entry which is preliminary data.</text>
</comment>